<sequence length="55" mass="6459">MYVFISIDNRFHKQNGGNAVELWIVERRLLTLFTSFMTVSVHAVRECQFTSFMTS</sequence>
<evidence type="ECO:0000313" key="2">
    <source>
        <dbReference type="Proteomes" id="UP000000305"/>
    </source>
</evidence>
<keyword evidence="2" id="KW-1185">Reference proteome</keyword>
<dbReference type="EMBL" id="GL735803">
    <property type="protein sequence ID" value="EFX60674.1"/>
    <property type="molecule type" value="Genomic_DNA"/>
</dbReference>
<dbReference type="HOGENOM" id="CLU_3038319_0_0_1"/>
<gene>
    <name evidence="1" type="ORF">DAPPUDRAFT_342047</name>
</gene>
<dbReference type="AlphaFoldDB" id="E9I5Q6"/>
<evidence type="ECO:0000313" key="1">
    <source>
        <dbReference type="EMBL" id="EFX60674.1"/>
    </source>
</evidence>
<accession>E9I5Q6</accession>
<reference evidence="1 2" key="1">
    <citation type="journal article" date="2011" name="Science">
        <title>The ecoresponsive genome of Daphnia pulex.</title>
        <authorList>
            <person name="Colbourne J.K."/>
            <person name="Pfrender M.E."/>
            <person name="Gilbert D."/>
            <person name="Thomas W.K."/>
            <person name="Tucker A."/>
            <person name="Oakley T.H."/>
            <person name="Tokishita S."/>
            <person name="Aerts A."/>
            <person name="Arnold G.J."/>
            <person name="Basu M.K."/>
            <person name="Bauer D.J."/>
            <person name="Caceres C.E."/>
            <person name="Carmel L."/>
            <person name="Casola C."/>
            <person name="Choi J.H."/>
            <person name="Detter J.C."/>
            <person name="Dong Q."/>
            <person name="Dusheyko S."/>
            <person name="Eads B.D."/>
            <person name="Frohlich T."/>
            <person name="Geiler-Samerotte K.A."/>
            <person name="Gerlach D."/>
            <person name="Hatcher P."/>
            <person name="Jogdeo S."/>
            <person name="Krijgsveld J."/>
            <person name="Kriventseva E.V."/>
            <person name="Kultz D."/>
            <person name="Laforsch C."/>
            <person name="Lindquist E."/>
            <person name="Lopez J."/>
            <person name="Manak J.R."/>
            <person name="Muller J."/>
            <person name="Pangilinan J."/>
            <person name="Patwardhan R.P."/>
            <person name="Pitluck S."/>
            <person name="Pritham E.J."/>
            <person name="Rechtsteiner A."/>
            <person name="Rho M."/>
            <person name="Rogozin I.B."/>
            <person name="Sakarya O."/>
            <person name="Salamov A."/>
            <person name="Schaack S."/>
            <person name="Shapiro H."/>
            <person name="Shiga Y."/>
            <person name="Skalitzky C."/>
            <person name="Smith Z."/>
            <person name="Souvorov A."/>
            <person name="Sung W."/>
            <person name="Tang Z."/>
            <person name="Tsuchiya D."/>
            <person name="Tu H."/>
            <person name="Vos H."/>
            <person name="Wang M."/>
            <person name="Wolf Y.I."/>
            <person name="Yamagata H."/>
            <person name="Yamada T."/>
            <person name="Ye Y."/>
            <person name="Shaw J.R."/>
            <person name="Andrews J."/>
            <person name="Crease T.J."/>
            <person name="Tang H."/>
            <person name="Lucas S.M."/>
            <person name="Robertson H.M."/>
            <person name="Bork P."/>
            <person name="Koonin E.V."/>
            <person name="Zdobnov E.M."/>
            <person name="Grigoriev I.V."/>
            <person name="Lynch M."/>
            <person name="Boore J.L."/>
        </authorList>
    </citation>
    <scope>NUCLEOTIDE SEQUENCE [LARGE SCALE GENOMIC DNA]</scope>
</reference>
<dbReference type="InParanoid" id="E9I5Q6"/>
<proteinExistence type="predicted"/>
<protein>
    <submittedName>
        <fullName evidence="1">Uncharacterized protein</fullName>
    </submittedName>
</protein>
<organism evidence="1 2">
    <name type="scientific">Daphnia pulex</name>
    <name type="common">Water flea</name>
    <dbReference type="NCBI Taxonomy" id="6669"/>
    <lineage>
        <taxon>Eukaryota</taxon>
        <taxon>Metazoa</taxon>
        <taxon>Ecdysozoa</taxon>
        <taxon>Arthropoda</taxon>
        <taxon>Crustacea</taxon>
        <taxon>Branchiopoda</taxon>
        <taxon>Diplostraca</taxon>
        <taxon>Cladocera</taxon>
        <taxon>Anomopoda</taxon>
        <taxon>Daphniidae</taxon>
        <taxon>Daphnia</taxon>
    </lineage>
</organism>
<dbReference type="KEGG" id="dpx:DAPPUDRAFT_342047"/>
<feature type="non-terminal residue" evidence="1">
    <location>
        <position position="55"/>
    </location>
</feature>
<name>E9I5Q6_DAPPU</name>
<dbReference type="Proteomes" id="UP000000305">
    <property type="component" value="Unassembled WGS sequence"/>
</dbReference>